<keyword evidence="1" id="KW-1133">Transmembrane helix</keyword>
<name>A0A1I7ETK2_9FLAO</name>
<feature type="transmembrane region" description="Helical" evidence="1">
    <location>
        <begin position="54"/>
        <end position="77"/>
    </location>
</feature>
<sequence length="129" mass="14893">MHTLMFTQVAILLLFIFTFGFSAFEKITDFKGQVLWLNDYFKNSFMKHFVKLSILKILFFEIIATFLCVAGIIELIWFEGKTFALLGCLLCIAVLLALLIGTRLVKDYDGARNMVIYLIPAFFLLYLLN</sequence>
<dbReference type="STRING" id="1224947.SAMN05216480_101107"/>
<feature type="transmembrane region" description="Helical" evidence="1">
    <location>
        <begin position="83"/>
        <end position="104"/>
    </location>
</feature>
<accession>A0A1I7ETK2</accession>
<gene>
    <name evidence="2" type="ORF">SAMN05216480_101107</name>
</gene>
<feature type="transmembrane region" description="Helical" evidence="1">
    <location>
        <begin position="111"/>
        <end position="128"/>
    </location>
</feature>
<keyword evidence="1" id="KW-0472">Membrane</keyword>
<evidence type="ECO:0000313" key="3">
    <source>
        <dbReference type="Proteomes" id="UP000199138"/>
    </source>
</evidence>
<evidence type="ECO:0000256" key="1">
    <source>
        <dbReference type="SAM" id="Phobius"/>
    </source>
</evidence>
<protein>
    <recommendedName>
        <fullName evidence="4">DoxX protein</fullName>
    </recommendedName>
</protein>
<keyword evidence="3" id="KW-1185">Reference proteome</keyword>
<dbReference type="OrthoDB" id="957977at2"/>
<dbReference type="Proteomes" id="UP000199138">
    <property type="component" value="Unassembled WGS sequence"/>
</dbReference>
<dbReference type="RefSeq" id="WP_143106322.1">
    <property type="nucleotide sequence ID" value="NZ_FPBK01000001.1"/>
</dbReference>
<proteinExistence type="predicted"/>
<evidence type="ECO:0000313" key="2">
    <source>
        <dbReference type="EMBL" id="SFU27218.1"/>
    </source>
</evidence>
<dbReference type="EMBL" id="FPBK01000001">
    <property type="protein sequence ID" value="SFU27218.1"/>
    <property type="molecule type" value="Genomic_DNA"/>
</dbReference>
<organism evidence="2 3">
    <name type="scientific">Pustulibacterium marinum</name>
    <dbReference type="NCBI Taxonomy" id="1224947"/>
    <lineage>
        <taxon>Bacteria</taxon>
        <taxon>Pseudomonadati</taxon>
        <taxon>Bacteroidota</taxon>
        <taxon>Flavobacteriia</taxon>
        <taxon>Flavobacteriales</taxon>
        <taxon>Flavobacteriaceae</taxon>
        <taxon>Pustulibacterium</taxon>
    </lineage>
</organism>
<evidence type="ECO:0008006" key="4">
    <source>
        <dbReference type="Google" id="ProtNLM"/>
    </source>
</evidence>
<reference evidence="2 3" key="1">
    <citation type="submission" date="2016-10" db="EMBL/GenBank/DDBJ databases">
        <authorList>
            <person name="de Groot N.N."/>
        </authorList>
    </citation>
    <scope>NUCLEOTIDE SEQUENCE [LARGE SCALE GENOMIC DNA]</scope>
    <source>
        <strain evidence="2 3">CGMCC 1.12333</strain>
    </source>
</reference>
<feature type="transmembrane region" description="Helical" evidence="1">
    <location>
        <begin position="6"/>
        <end position="24"/>
    </location>
</feature>
<keyword evidence="1" id="KW-0812">Transmembrane</keyword>
<dbReference type="AlphaFoldDB" id="A0A1I7ETK2"/>